<dbReference type="EMBL" id="JAUSVU010000027">
    <property type="protein sequence ID" value="MDQ0536505.1"/>
    <property type="molecule type" value="Genomic_DNA"/>
</dbReference>
<comment type="caution">
    <text evidence="2">The sequence shown here is derived from an EMBL/GenBank/DDBJ whole genome shotgun (WGS) entry which is preliminary data.</text>
</comment>
<sequence length="265" mass="27956">MKMIAPVTSATQQPPASFAMKPSPFMSEAEAKTGSSGSSGSVRGLAAIITLSTMAQLSLSNQAVGNKDFATTTRDTRAAIDAKYAEMAAQGTPMDYMHATQDSWDTVYGGLDRRSPFAIASNSSGSFSKDEQDTAQSIMSQQQGEAMMAADPTGRNPSARYRAGIAFLKRASDDEKASSNWAAQRAAVQFGYEQFMWDNGQAPDNADSDSPLVRMIKDALEGLRDKAAGSVATGGYIEDLTDLPLFCDGMPTGAAGTEGLLDLKA</sequence>
<evidence type="ECO:0000313" key="3">
    <source>
        <dbReference type="Proteomes" id="UP001244552"/>
    </source>
</evidence>
<reference evidence="2 3" key="1">
    <citation type="submission" date="2023-07" db="EMBL/GenBank/DDBJ databases">
        <title>Genomic Encyclopedia of Type Strains, Phase IV (KMG-IV): sequencing the most valuable type-strain genomes for metagenomic binning, comparative biology and taxonomic classification.</title>
        <authorList>
            <person name="Goeker M."/>
        </authorList>
    </citation>
    <scope>NUCLEOTIDE SEQUENCE [LARGE SCALE GENOMIC DNA]</scope>
    <source>
        <strain evidence="2 3">DSM 19922</strain>
    </source>
</reference>
<proteinExistence type="predicted"/>
<keyword evidence="3" id="KW-1185">Reference proteome</keyword>
<evidence type="ECO:0000256" key="1">
    <source>
        <dbReference type="SAM" id="MobiDB-lite"/>
    </source>
</evidence>
<feature type="region of interest" description="Disordered" evidence="1">
    <location>
        <begin position="1"/>
        <end position="22"/>
    </location>
</feature>
<protein>
    <submittedName>
        <fullName evidence="2">Uncharacterized protein</fullName>
    </submittedName>
</protein>
<organism evidence="2 3">
    <name type="scientific">Azospirillum picis</name>
    <dbReference type="NCBI Taxonomy" id="488438"/>
    <lineage>
        <taxon>Bacteria</taxon>
        <taxon>Pseudomonadati</taxon>
        <taxon>Pseudomonadota</taxon>
        <taxon>Alphaproteobacteria</taxon>
        <taxon>Rhodospirillales</taxon>
        <taxon>Azospirillaceae</taxon>
        <taxon>Azospirillum</taxon>
    </lineage>
</organism>
<dbReference type="Proteomes" id="UP001244552">
    <property type="component" value="Unassembled WGS sequence"/>
</dbReference>
<gene>
    <name evidence="2" type="ORF">QO018_005402</name>
</gene>
<evidence type="ECO:0000313" key="2">
    <source>
        <dbReference type="EMBL" id="MDQ0536505.1"/>
    </source>
</evidence>
<accession>A0ABU0MSS1</accession>
<name>A0ABU0MSS1_9PROT</name>
<dbReference type="RefSeq" id="WP_209989249.1">
    <property type="nucleotide sequence ID" value="NZ_JAGINO010000027.1"/>
</dbReference>